<dbReference type="Gene3D" id="3.30.760.10">
    <property type="entry name" value="RNA Cap, Translation Initiation Factor Eif4e"/>
    <property type="match status" value="1"/>
</dbReference>
<evidence type="ECO:0000313" key="2">
    <source>
        <dbReference type="Proteomes" id="UP000580250"/>
    </source>
</evidence>
<dbReference type="AlphaFoldDB" id="A0A6V7UJF9"/>
<comment type="caution">
    <text evidence="1">The sequence shown here is derived from an EMBL/GenBank/DDBJ whole genome shotgun (WGS) entry which is preliminary data.</text>
</comment>
<name>A0A6V7UJF9_MELEN</name>
<dbReference type="Proteomes" id="UP000580250">
    <property type="component" value="Unassembled WGS sequence"/>
</dbReference>
<proteinExistence type="predicted"/>
<dbReference type="InterPro" id="IPR023398">
    <property type="entry name" value="TIF_eIF4e-like"/>
</dbReference>
<organism evidence="1 2">
    <name type="scientific">Meloidogyne enterolobii</name>
    <name type="common">Root-knot nematode worm</name>
    <name type="synonym">Meloidogyne mayaguensis</name>
    <dbReference type="NCBI Taxonomy" id="390850"/>
    <lineage>
        <taxon>Eukaryota</taxon>
        <taxon>Metazoa</taxon>
        <taxon>Ecdysozoa</taxon>
        <taxon>Nematoda</taxon>
        <taxon>Chromadorea</taxon>
        <taxon>Rhabditida</taxon>
        <taxon>Tylenchina</taxon>
        <taxon>Tylenchomorpha</taxon>
        <taxon>Tylenchoidea</taxon>
        <taxon>Meloidogynidae</taxon>
        <taxon>Meloidogyninae</taxon>
        <taxon>Meloidogyne</taxon>
    </lineage>
</organism>
<dbReference type="EMBL" id="CAJEWN010000075">
    <property type="protein sequence ID" value="CAD2159510.1"/>
    <property type="molecule type" value="Genomic_DNA"/>
</dbReference>
<evidence type="ECO:0000313" key="1">
    <source>
        <dbReference type="EMBL" id="CAD2159510.1"/>
    </source>
</evidence>
<reference evidence="1 2" key="1">
    <citation type="submission" date="2020-08" db="EMBL/GenBank/DDBJ databases">
        <authorList>
            <person name="Koutsovoulos G."/>
            <person name="Danchin GJ E."/>
        </authorList>
    </citation>
    <scope>NUCLEOTIDE SEQUENCE [LARGE SCALE GENOMIC DNA]</scope>
</reference>
<accession>A0A6V7UJF9</accession>
<dbReference type="SUPFAM" id="SSF55418">
    <property type="entry name" value="eIF4e-like"/>
    <property type="match status" value="1"/>
</dbReference>
<dbReference type="OrthoDB" id="283324at2759"/>
<gene>
    <name evidence="1" type="ORF">MENT_LOCUS13739</name>
</gene>
<sequence length="306" mass="36097">MDSLVSTLSSFSLEDPWRLWLYECNDFPQHCPPRRNIENGSGSSGKHFCGFCYQLGKLKHLFTNPFEESGDRWMNYLTKDCFYKCAQTMFRSIQFAVNRKEDNLLPSQLAKHIFFNKKYGRAFFREGIPPNYEDPQNFKGGNFQLLLLGTTGNIQLLKEFDKVFIICVKNLIGNNEGNIDKRFNGIFLRCEINPGKNLDKSIDNYSDLKDLPFMVKIELWIKDQSDFKKLLSTLIKKIEEQIKKEIKFPNEKIMRNFEYHNSSKRKEVVKKIENLRNLKIEKEINSKRLVGIKKVNKSRSDDMWRE</sequence>
<protein>
    <submittedName>
        <fullName evidence="1">Uncharacterized protein</fullName>
    </submittedName>
</protein>